<evidence type="ECO:0000259" key="1">
    <source>
        <dbReference type="Pfam" id="PF01553"/>
    </source>
</evidence>
<keyword evidence="3" id="KW-1185">Reference proteome</keyword>
<evidence type="ECO:0000313" key="2">
    <source>
        <dbReference type="EMBL" id="MBD5772666.1"/>
    </source>
</evidence>
<dbReference type="Pfam" id="PF01553">
    <property type="entry name" value="Acyltransferase"/>
    <property type="match status" value="1"/>
</dbReference>
<dbReference type="InterPro" id="IPR002123">
    <property type="entry name" value="Plipid/glycerol_acylTrfase"/>
</dbReference>
<keyword evidence="2" id="KW-0012">Acyltransferase</keyword>
<evidence type="ECO:0000313" key="3">
    <source>
        <dbReference type="Proteomes" id="UP000604161"/>
    </source>
</evidence>
<organism evidence="2 3">
    <name type="scientific">Marinomonas colpomeniae</name>
    <dbReference type="NCBI Taxonomy" id="2774408"/>
    <lineage>
        <taxon>Bacteria</taxon>
        <taxon>Pseudomonadati</taxon>
        <taxon>Pseudomonadota</taxon>
        <taxon>Gammaproteobacteria</taxon>
        <taxon>Oceanospirillales</taxon>
        <taxon>Oceanospirillaceae</taxon>
        <taxon>Marinomonas</taxon>
    </lineage>
</organism>
<comment type="caution">
    <text evidence="2">The sequence shown here is derived from an EMBL/GenBank/DDBJ whole genome shotgun (WGS) entry which is preliminary data.</text>
</comment>
<keyword evidence="2" id="KW-0808">Transferase</keyword>
<name>A0ABR8P307_9GAMM</name>
<accession>A0ABR8P307</accession>
<dbReference type="GO" id="GO:0016746">
    <property type="term" value="F:acyltransferase activity"/>
    <property type="evidence" value="ECO:0007669"/>
    <property type="project" value="UniProtKB-KW"/>
</dbReference>
<feature type="domain" description="Phospholipid/glycerol acyltransferase" evidence="1">
    <location>
        <begin position="88"/>
        <end position="237"/>
    </location>
</feature>
<sequence>MDQFHDIRPYNDSEVTGVLKDLVETPDFINTIIAFRFAKWPRFLHGPLSFLVKTALKRQIGSISNVHEFQMRVANYMERMIKTTTTNVEYRGIEKLDKNVGYLFLSNHRDIAMDPAFVNYGLYLAGLNTVRIAIGDNLLSRPFVSDIMRLNKSFIVKRSVNGIREMMAAFGQLSSYISESLMKEQSNIWIAQKEGRAKDGLDQTDPAIIKMFFMSQKKEKIPFAEAMGNLKIVPVSISYEYDPCAFDKAQELHQKSTTGNYEKSETEDIDSIKNGIVGQKGKVVVTFGDVIKDDFGTPESFVAEVDRQILTNYAIHSTNEAAFALQQGLPSTDSAFSSYLEACPEELKETVLAMYANPLKQQKKYLNTQHGSV</sequence>
<proteinExistence type="predicted"/>
<dbReference type="RefSeq" id="WP_191596049.1">
    <property type="nucleotide sequence ID" value="NZ_JACYFC010000008.1"/>
</dbReference>
<dbReference type="Proteomes" id="UP000604161">
    <property type="component" value="Unassembled WGS sequence"/>
</dbReference>
<dbReference type="EMBL" id="JACYFC010000008">
    <property type="protein sequence ID" value="MBD5772666.1"/>
    <property type="molecule type" value="Genomic_DNA"/>
</dbReference>
<reference evidence="2 3" key="1">
    <citation type="submission" date="2020-09" db="EMBL/GenBank/DDBJ databases">
        <title>Marinomonas sp. nov., isolated from the cysticercosis algae of Qingdao, China.</title>
        <authorList>
            <person name="Sun X."/>
        </authorList>
    </citation>
    <scope>NUCLEOTIDE SEQUENCE [LARGE SCALE GENOMIC DNA]</scope>
    <source>
        <strain evidence="2 3">SM2066</strain>
    </source>
</reference>
<protein>
    <submittedName>
        <fullName evidence="2">1-acyl-sn-glycerol-3-phosphate acyltransferase</fullName>
    </submittedName>
</protein>
<gene>
    <name evidence="2" type="ORF">IF202_16665</name>
</gene>
<dbReference type="PANTHER" id="PTHR30068">
    <property type="entry name" value="URONATE ISOMERASE"/>
    <property type="match status" value="1"/>
</dbReference>
<dbReference type="SUPFAM" id="SSF69593">
    <property type="entry name" value="Glycerol-3-phosphate (1)-acyltransferase"/>
    <property type="match status" value="1"/>
</dbReference>
<dbReference type="PANTHER" id="PTHR30068:SF3">
    <property type="entry name" value="PHOSPHOLIPID_GLYCEROL ACYLTRANSFERASE DOMAIN-CONTAINING PROTEIN"/>
    <property type="match status" value="1"/>
</dbReference>